<evidence type="ECO:0008006" key="3">
    <source>
        <dbReference type="Google" id="ProtNLM"/>
    </source>
</evidence>
<proteinExistence type="predicted"/>
<sequence>MKFLLIFFDLEDEGRTSLKILSNLTFDPIAIHRNSFPTNIANYQTTPAYAIPRIGCGIDGLEWDKVCAEINEVFYNDNVNTVVYNFVPK</sequence>
<reference evidence="2" key="1">
    <citation type="submission" date="2014-03" db="EMBL/GenBank/DDBJ databases">
        <authorList>
            <person name="Aksoy S."/>
            <person name="Warren W."/>
            <person name="Wilson R.K."/>
        </authorList>
    </citation>
    <scope>NUCLEOTIDE SEQUENCE [LARGE SCALE GENOMIC DNA]</scope>
    <source>
        <strain evidence="2">IAEA</strain>
    </source>
</reference>
<name>A0A1A9ZW17_GLOPL</name>
<evidence type="ECO:0000313" key="1">
    <source>
        <dbReference type="EnsemblMetazoa" id="GPAI026794-PA"/>
    </source>
</evidence>
<reference evidence="1" key="2">
    <citation type="submission" date="2020-05" db="UniProtKB">
        <authorList>
            <consortium name="EnsemblMetazoa"/>
        </authorList>
    </citation>
    <scope>IDENTIFICATION</scope>
    <source>
        <strain evidence="1">IAEA</strain>
    </source>
</reference>
<dbReference type="Gene3D" id="3.40.220.10">
    <property type="entry name" value="Leucine Aminopeptidase, subunit E, domain 1"/>
    <property type="match status" value="1"/>
</dbReference>
<dbReference type="InterPro" id="IPR043472">
    <property type="entry name" value="Macro_dom-like"/>
</dbReference>
<dbReference type="EnsemblMetazoa" id="GPAI026794-RA">
    <property type="protein sequence ID" value="GPAI026794-PA"/>
    <property type="gene ID" value="GPAI026794"/>
</dbReference>
<keyword evidence="2" id="KW-1185">Reference proteome</keyword>
<dbReference type="SUPFAM" id="SSF52949">
    <property type="entry name" value="Macro domain-like"/>
    <property type="match status" value="1"/>
</dbReference>
<dbReference type="Proteomes" id="UP000092445">
    <property type="component" value="Unassembled WGS sequence"/>
</dbReference>
<evidence type="ECO:0000313" key="2">
    <source>
        <dbReference type="Proteomes" id="UP000092445"/>
    </source>
</evidence>
<dbReference type="AlphaFoldDB" id="A0A1A9ZW17"/>
<accession>A0A1A9ZW17</accession>
<organism evidence="1 2">
    <name type="scientific">Glossina pallidipes</name>
    <name type="common">Tsetse fly</name>
    <dbReference type="NCBI Taxonomy" id="7398"/>
    <lineage>
        <taxon>Eukaryota</taxon>
        <taxon>Metazoa</taxon>
        <taxon>Ecdysozoa</taxon>
        <taxon>Arthropoda</taxon>
        <taxon>Hexapoda</taxon>
        <taxon>Insecta</taxon>
        <taxon>Pterygota</taxon>
        <taxon>Neoptera</taxon>
        <taxon>Endopterygota</taxon>
        <taxon>Diptera</taxon>
        <taxon>Brachycera</taxon>
        <taxon>Muscomorpha</taxon>
        <taxon>Hippoboscoidea</taxon>
        <taxon>Glossinidae</taxon>
        <taxon>Glossina</taxon>
    </lineage>
</organism>
<protein>
    <recommendedName>
        <fullName evidence="3">Macro domain-containing protein</fullName>
    </recommendedName>
</protein>
<dbReference type="VEuPathDB" id="VectorBase:GPAI026794"/>